<comment type="caution">
    <text evidence="1">The sequence shown here is derived from an EMBL/GenBank/DDBJ whole genome shotgun (WGS) entry which is preliminary data.</text>
</comment>
<dbReference type="EMBL" id="JANVFT010000080">
    <property type="protein sequence ID" value="KAJ4473561.1"/>
    <property type="molecule type" value="Genomic_DNA"/>
</dbReference>
<protein>
    <recommendedName>
        <fullName evidence="3">Aminoglycoside phosphotransferase domain-containing protein</fullName>
    </recommendedName>
</protein>
<proteinExistence type="predicted"/>
<accession>A0ABQ8V8K5</accession>
<evidence type="ECO:0000313" key="2">
    <source>
        <dbReference type="Proteomes" id="UP001150217"/>
    </source>
</evidence>
<dbReference type="SUPFAM" id="SSF56112">
    <property type="entry name" value="Protein kinase-like (PK-like)"/>
    <property type="match status" value="1"/>
</dbReference>
<sequence length="78" mass="8483">MNDSPSCLPLNTPLRFAHADLHPQDIIVDEATGTITGISDWATVVCTTLLSYLPEENILNLVFSTVSSSICSQLIFQC</sequence>
<name>A0ABQ8V8K5_9AGAR</name>
<keyword evidence="2" id="KW-1185">Reference proteome</keyword>
<reference evidence="1" key="1">
    <citation type="submission" date="2022-08" db="EMBL/GenBank/DDBJ databases">
        <title>A Global Phylogenomic Analysis of the Shiitake Genus Lentinula.</title>
        <authorList>
            <consortium name="DOE Joint Genome Institute"/>
            <person name="Sierra-Patev S."/>
            <person name="Min B."/>
            <person name="Naranjo-Ortiz M."/>
            <person name="Looney B."/>
            <person name="Konkel Z."/>
            <person name="Slot J.C."/>
            <person name="Sakamoto Y."/>
            <person name="Steenwyk J.L."/>
            <person name="Rokas A."/>
            <person name="Carro J."/>
            <person name="Camarero S."/>
            <person name="Ferreira P."/>
            <person name="Molpeceres G."/>
            <person name="Ruiz-Duenas F.J."/>
            <person name="Serrano A."/>
            <person name="Henrissat B."/>
            <person name="Drula E."/>
            <person name="Hughes K.W."/>
            <person name="Mata J.L."/>
            <person name="Ishikawa N.K."/>
            <person name="Vargas-Isla R."/>
            <person name="Ushijima S."/>
            <person name="Smith C.A."/>
            <person name="Ahrendt S."/>
            <person name="Andreopoulos W."/>
            <person name="He G."/>
            <person name="Labutti K."/>
            <person name="Lipzen A."/>
            <person name="Ng V."/>
            <person name="Riley R."/>
            <person name="Sandor L."/>
            <person name="Barry K."/>
            <person name="Martinez A.T."/>
            <person name="Xiao Y."/>
            <person name="Gibbons J.G."/>
            <person name="Terashima K."/>
            <person name="Grigoriev I.V."/>
            <person name="Hibbett D.S."/>
        </authorList>
    </citation>
    <scope>NUCLEOTIDE SEQUENCE</scope>
    <source>
        <strain evidence="1">RHP3577 ss4</strain>
    </source>
</reference>
<evidence type="ECO:0008006" key="3">
    <source>
        <dbReference type="Google" id="ProtNLM"/>
    </source>
</evidence>
<dbReference type="Proteomes" id="UP001150217">
    <property type="component" value="Unassembled WGS sequence"/>
</dbReference>
<organism evidence="1 2">
    <name type="scientific">Lentinula lateritia</name>
    <dbReference type="NCBI Taxonomy" id="40482"/>
    <lineage>
        <taxon>Eukaryota</taxon>
        <taxon>Fungi</taxon>
        <taxon>Dikarya</taxon>
        <taxon>Basidiomycota</taxon>
        <taxon>Agaricomycotina</taxon>
        <taxon>Agaricomycetes</taxon>
        <taxon>Agaricomycetidae</taxon>
        <taxon>Agaricales</taxon>
        <taxon>Marasmiineae</taxon>
        <taxon>Omphalotaceae</taxon>
        <taxon>Lentinula</taxon>
    </lineage>
</organism>
<gene>
    <name evidence="1" type="ORF">C8R41DRAFT_849159</name>
</gene>
<evidence type="ECO:0000313" key="1">
    <source>
        <dbReference type="EMBL" id="KAJ4473561.1"/>
    </source>
</evidence>
<dbReference type="InterPro" id="IPR011009">
    <property type="entry name" value="Kinase-like_dom_sf"/>
</dbReference>